<evidence type="ECO:0000256" key="7">
    <source>
        <dbReference type="ARBA" id="ARBA00023136"/>
    </source>
</evidence>
<evidence type="ECO:0000256" key="5">
    <source>
        <dbReference type="ARBA" id="ARBA00022833"/>
    </source>
</evidence>
<keyword evidence="12" id="KW-1185">Reference proteome</keyword>
<evidence type="ECO:0000256" key="6">
    <source>
        <dbReference type="ARBA" id="ARBA00022989"/>
    </source>
</evidence>
<evidence type="ECO:0000256" key="9">
    <source>
        <dbReference type="SAM" id="MobiDB-lite"/>
    </source>
</evidence>
<organism evidence="11 12">
    <name type="scientific">Plakobranchus ocellatus</name>
    <dbReference type="NCBI Taxonomy" id="259542"/>
    <lineage>
        <taxon>Eukaryota</taxon>
        <taxon>Metazoa</taxon>
        <taxon>Spiralia</taxon>
        <taxon>Lophotrochozoa</taxon>
        <taxon>Mollusca</taxon>
        <taxon>Gastropoda</taxon>
        <taxon>Heterobranchia</taxon>
        <taxon>Euthyneura</taxon>
        <taxon>Panpulmonata</taxon>
        <taxon>Sacoglossa</taxon>
        <taxon>Placobranchoidea</taxon>
        <taxon>Plakobranchidae</taxon>
        <taxon>Plakobranchus</taxon>
    </lineage>
</organism>
<name>A0AAV4CAE0_9GAST</name>
<evidence type="ECO:0000259" key="10">
    <source>
        <dbReference type="PROSITE" id="PS50089"/>
    </source>
</evidence>
<keyword evidence="3" id="KW-0479">Metal-binding</keyword>
<feature type="compositionally biased region" description="Polar residues" evidence="9">
    <location>
        <begin position="508"/>
        <end position="523"/>
    </location>
</feature>
<dbReference type="GO" id="GO:0008270">
    <property type="term" value="F:zinc ion binding"/>
    <property type="evidence" value="ECO:0007669"/>
    <property type="project" value="UniProtKB-KW"/>
</dbReference>
<keyword evidence="5" id="KW-0862">Zinc</keyword>
<dbReference type="GO" id="GO:0016020">
    <property type="term" value="C:membrane"/>
    <property type="evidence" value="ECO:0007669"/>
    <property type="project" value="UniProtKB-SubCell"/>
</dbReference>
<dbReference type="SUPFAM" id="SSF57850">
    <property type="entry name" value="RING/U-box"/>
    <property type="match status" value="1"/>
</dbReference>
<dbReference type="SMART" id="SM00184">
    <property type="entry name" value="RING"/>
    <property type="match status" value="1"/>
</dbReference>
<keyword evidence="2" id="KW-0812">Transmembrane</keyword>
<reference evidence="11 12" key="1">
    <citation type="journal article" date="2021" name="Elife">
        <title>Chloroplast acquisition without the gene transfer in kleptoplastic sea slugs, Plakobranchus ocellatus.</title>
        <authorList>
            <person name="Maeda T."/>
            <person name="Takahashi S."/>
            <person name="Yoshida T."/>
            <person name="Shimamura S."/>
            <person name="Takaki Y."/>
            <person name="Nagai Y."/>
            <person name="Toyoda A."/>
            <person name="Suzuki Y."/>
            <person name="Arimoto A."/>
            <person name="Ishii H."/>
            <person name="Satoh N."/>
            <person name="Nishiyama T."/>
            <person name="Hasebe M."/>
            <person name="Maruyama T."/>
            <person name="Minagawa J."/>
            <person name="Obokata J."/>
            <person name="Shigenobu S."/>
        </authorList>
    </citation>
    <scope>NUCLEOTIDE SEQUENCE [LARGE SCALE GENOMIC DNA]</scope>
</reference>
<dbReference type="EMBL" id="BLXT01006043">
    <property type="protein sequence ID" value="GFO28473.1"/>
    <property type="molecule type" value="Genomic_DNA"/>
</dbReference>
<accession>A0AAV4CAE0</accession>
<comment type="subcellular location">
    <subcellularLocation>
        <location evidence="1">Membrane</location>
    </subcellularLocation>
</comment>
<keyword evidence="4 8" id="KW-0863">Zinc-finger</keyword>
<evidence type="ECO:0000313" key="12">
    <source>
        <dbReference type="Proteomes" id="UP000735302"/>
    </source>
</evidence>
<gene>
    <name evidence="11" type="ORF">PoB_005497800</name>
</gene>
<evidence type="ECO:0000256" key="2">
    <source>
        <dbReference type="ARBA" id="ARBA00022692"/>
    </source>
</evidence>
<keyword evidence="6" id="KW-1133">Transmembrane helix</keyword>
<keyword evidence="7" id="KW-0472">Membrane</keyword>
<evidence type="ECO:0000313" key="11">
    <source>
        <dbReference type="EMBL" id="GFO28473.1"/>
    </source>
</evidence>
<dbReference type="Proteomes" id="UP000735302">
    <property type="component" value="Unassembled WGS sequence"/>
</dbReference>
<proteinExistence type="predicted"/>
<dbReference type="InterPro" id="IPR001841">
    <property type="entry name" value="Znf_RING"/>
</dbReference>
<dbReference type="PANTHER" id="PTHR46539">
    <property type="entry name" value="E3 UBIQUITIN-PROTEIN LIGASE ATL42"/>
    <property type="match status" value="1"/>
</dbReference>
<evidence type="ECO:0000256" key="8">
    <source>
        <dbReference type="PROSITE-ProRule" id="PRU00175"/>
    </source>
</evidence>
<comment type="caution">
    <text evidence="11">The sequence shown here is derived from an EMBL/GenBank/DDBJ whole genome shotgun (WGS) entry which is preliminary data.</text>
</comment>
<feature type="compositionally biased region" description="Basic and acidic residues" evidence="9">
    <location>
        <begin position="723"/>
        <end position="732"/>
    </location>
</feature>
<sequence length="732" mass="79280">MDSLILTSTTATIPAYVVNFTTESLPISAQFNLSRSPVSSESQTTGQSAAGSMAAAPIGRGGTGTWGVQSGVGSSASGVAGTAAGAAGEDEDVFGEHYFHICIYIWVFVVVSSLIALSVKWGCCVRSLTRWEVKKIPLRKFHKTEGDDSHDKCPICHESFHEGRLIRQLPCNHCYHSYCVDRWLVKMSNRCPLCKQRVSISLFCPWSKQRHNKKGSDVNGPAGQERFSLADLETEASVDESPPVPPLSTLTPSSWYGEDIMSGPSKFVIMRPGRATRIIDIREQNKSKTAAEACADVQIAGEEFCKDMGGRGSRSRGEDSCHSCGELQMDTGCCSSNASECRRSVSMLKTASDSACLSSPHNHHHHYHHHQIEQHQTSYDLIDELHKPSSRKSSRSCSVSSDQPLLASACPGCGDLQVKGCNDNERMGDGSSCLCQFERKTDTGSSNIGHCENGIISIPSATTNITAAPDFGGLSDAVRHVQVVSLHHHHSYPSFSAHRDEQGETNKESSLTQRDGCPQQQRSVPDETTVFLSSGSSSVLTCSGGTPDKTATPSSHRLSLPRHYLHKGGFLTKTNAEITSRSLNSLTSAWPSRGSPLISHTVIDPPITYLGQEQADEERLNTLREGNEAGCNAKSIPTAGCDKLYVSSVSPITTSDVLDGHKLPVEVELERLGTTCVLNDPDISSTSRSTPRLDSVLTTLPASNLLFAEHSSPLSQSRKTRRRSNDYTCKHL</sequence>
<feature type="compositionally biased region" description="Basic and acidic residues" evidence="9">
    <location>
        <begin position="497"/>
        <end position="507"/>
    </location>
</feature>
<dbReference type="Gene3D" id="3.30.40.10">
    <property type="entry name" value="Zinc/RING finger domain, C3HC4 (zinc finger)"/>
    <property type="match status" value="1"/>
</dbReference>
<feature type="region of interest" description="Disordered" evidence="9">
    <location>
        <begin position="711"/>
        <end position="732"/>
    </location>
</feature>
<dbReference type="PROSITE" id="PS50089">
    <property type="entry name" value="ZF_RING_2"/>
    <property type="match status" value="1"/>
</dbReference>
<feature type="region of interest" description="Disordered" evidence="9">
    <location>
        <begin position="491"/>
        <end position="528"/>
    </location>
</feature>
<evidence type="ECO:0000256" key="1">
    <source>
        <dbReference type="ARBA" id="ARBA00004370"/>
    </source>
</evidence>
<dbReference type="Pfam" id="PF13639">
    <property type="entry name" value="zf-RING_2"/>
    <property type="match status" value="1"/>
</dbReference>
<dbReference type="CDD" id="cd16454">
    <property type="entry name" value="RING-H2_PA-TM-RING"/>
    <property type="match status" value="1"/>
</dbReference>
<evidence type="ECO:0000256" key="4">
    <source>
        <dbReference type="ARBA" id="ARBA00022771"/>
    </source>
</evidence>
<protein>
    <submittedName>
        <fullName evidence="11">E3 ubiquitin-protein ligase rnf167-like</fullName>
    </submittedName>
</protein>
<dbReference type="InterPro" id="IPR013083">
    <property type="entry name" value="Znf_RING/FYVE/PHD"/>
</dbReference>
<feature type="domain" description="RING-type" evidence="10">
    <location>
        <begin position="153"/>
        <end position="195"/>
    </location>
</feature>
<evidence type="ECO:0000256" key="3">
    <source>
        <dbReference type="ARBA" id="ARBA00022723"/>
    </source>
</evidence>
<dbReference type="PANTHER" id="PTHR46539:SF1">
    <property type="entry name" value="E3 UBIQUITIN-PROTEIN LIGASE ATL42"/>
    <property type="match status" value="1"/>
</dbReference>
<dbReference type="AlphaFoldDB" id="A0AAV4CAE0"/>